<proteinExistence type="predicted"/>
<dbReference type="EMBL" id="DS995733">
    <property type="protein sequence ID" value="EGE04479.1"/>
    <property type="molecule type" value="Genomic_DNA"/>
</dbReference>
<dbReference type="Proteomes" id="UP000009169">
    <property type="component" value="Unassembled WGS sequence"/>
</dbReference>
<reference evidence="3" key="1">
    <citation type="journal article" date="2012" name="MBio">
        <title>Comparative genome analysis of Trichophyton rubrum and related dermatophytes reveals candidate genes involved in infection.</title>
        <authorList>
            <person name="Martinez D.A."/>
            <person name="Oliver B.G."/>
            <person name="Graeser Y."/>
            <person name="Goldberg J.M."/>
            <person name="Li W."/>
            <person name="Martinez-Rossi N.M."/>
            <person name="Monod M."/>
            <person name="Shelest E."/>
            <person name="Barton R.C."/>
            <person name="Birch E."/>
            <person name="Brakhage A.A."/>
            <person name="Chen Z."/>
            <person name="Gurr S.J."/>
            <person name="Heiman D."/>
            <person name="Heitman J."/>
            <person name="Kosti I."/>
            <person name="Rossi A."/>
            <person name="Saif S."/>
            <person name="Samalova M."/>
            <person name="Saunders C.W."/>
            <person name="Shea T."/>
            <person name="Summerbell R.C."/>
            <person name="Xu J."/>
            <person name="Young S."/>
            <person name="Zeng Q."/>
            <person name="Birren B.W."/>
            <person name="Cuomo C.A."/>
            <person name="White T.C."/>
        </authorList>
    </citation>
    <scope>NUCLEOTIDE SEQUENCE [LARGE SCALE GENOMIC DNA]</scope>
    <source>
        <strain evidence="3">ATCC MYA-4606 / CBS 127.97</strain>
    </source>
</reference>
<dbReference type="VEuPathDB" id="FungiDB:TEQG_03678"/>
<sequence length="109" mass="12118">MIVNKLAGAEASQSAAKKPDATSCCYPRPDNLATSRENWKENTEQVYKSQAGAVSLARPSGTLGRLLVFYMHIPHRSQPHSARRLVLGLYRRPVPRNQYGQASLESMFS</sequence>
<evidence type="ECO:0000256" key="1">
    <source>
        <dbReference type="SAM" id="MobiDB-lite"/>
    </source>
</evidence>
<dbReference type="HOGENOM" id="CLU_2185786_0_0_1"/>
<accession>F2PRG1</accession>
<name>F2PRG1_TRIEC</name>
<dbReference type="AlphaFoldDB" id="F2PRG1"/>
<protein>
    <submittedName>
        <fullName evidence="2">Uncharacterized protein</fullName>
    </submittedName>
</protein>
<organism evidence="2 3">
    <name type="scientific">Trichophyton equinum (strain ATCC MYA-4606 / CBS 127.97)</name>
    <name type="common">Horse ringworm fungus</name>
    <dbReference type="NCBI Taxonomy" id="559882"/>
    <lineage>
        <taxon>Eukaryota</taxon>
        <taxon>Fungi</taxon>
        <taxon>Dikarya</taxon>
        <taxon>Ascomycota</taxon>
        <taxon>Pezizomycotina</taxon>
        <taxon>Eurotiomycetes</taxon>
        <taxon>Eurotiomycetidae</taxon>
        <taxon>Onygenales</taxon>
        <taxon>Arthrodermataceae</taxon>
        <taxon>Trichophyton</taxon>
    </lineage>
</organism>
<keyword evidence="3" id="KW-1185">Reference proteome</keyword>
<feature type="region of interest" description="Disordered" evidence="1">
    <location>
        <begin position="1"/>
        <end position="23"/>
    </location>
</feature>
<evidence type="ECO:0000313" key="3">
    <source>
        <dbReference type="Proteomes" id="UP000009169"/>
    </source>
</evidence>
<evidence type="ECO:0000313" key="2">
    <source>
        <dbReference type="EMBL" id="EGE04479.1"/>
    </source>
</evidence>
<gene>
    <name evidence="2" type="ORF">TEQG_03678</name>
</gene>